<reference evidence="2 3" key="1">
    <citation type="journal article" date="2019" name="Commun. Biol.">
        <title>The bagworm genome reveals a unique fibroin gene that provides high tensile strength.</title>
        <authorList>
            <person name="Kono N."/>
            <person name="Nakamura H."/>
            <person name="Ohtoshi R."/>
            <person name="Tomita M."/>
            <person name="Numata K."/>
            <person name="Arakawa K."/>
        </authorList>
    </citation>
    <scope>NUCLEOTIDE SEQUENCE [LARGE SCALE GENOMIC DNA]</scope>
</reference>
<evidence type="ECO:0000313" key="2">
    <source>
        <dbReference type="EMBL" id="GBP55785.1"/>
    </source>
</evidence>
<feature type="compositionally biased region" description="Basic and acidic residues" evidence="1">
    <location>
        <begin position="64"/>
        <end position="73"/>
    </location>
</feature>
<sequence length="87" mass="9805">MVQELRGPSASIQEVFDEGLAVLNPHSRFFKSSTRRAQQRPRHSLPAPSVGHSPYIDEGNDIPQQRDRDRATMHVDSVLEATPNTRN</sequence>
<protein>
    <submittedName>
        <fullName evidence="2">Uncharacterized protein</fullName>
    </submittedName>
</protein>
<evidence type="ECO:0000256" key="1">
    <source>
        <dbReference type="SAM" id="MobiDB-lite"/>
    </source>
</evidence>
<dbReference type="EMBL" id="BGZK01000678">
    <property type="protein sequence ID" value="GBP55785.1"/>
    <property type="molecule type" value="Genomic_DNA"/>
</dbReference>
<organism evidence="2 3">
    <name type="scientific">Eumeta variegata</name>
    <name type="common">Bagworm moth</name>
    <name type="synonym">Eumeta japonica</name>
    <dbReference type="NCBI Taxonomy" id="151549"/>
    <lineage>
        <taxon>Eukaryota</taxon>
        <taxon>Metazoa</taxon>
        <taxon>Ecdysozoa</taxon>
        <taxon>Arthropoda</taxon>
        <taxon>Hexapoda</taxon>
        <taxon>Insecta</taxon>
        <taxon>Pterygota</taxon>
        <taxon>Neoptera</taxon>
        <taxon>Endopterygota</taxon>
        <taxon>Lepidoptera</taxon>
        <taxon>Glossata</taxon>
        <taxon>Ditrysia</taxon>
        <taxon>Tineoidea</taxon>
        <taxon>Psychidae</taxon>
        <taxon>Oiketicinae</taxon>
        <taxon>Eumeta</taxon>
    </lineage>
</organism>
<name>A0A4C1X0F1_EUMVA</name>
<keyword evidence="3" id="KW-1185">Reference proteome</keyword>
<gene>
    <name evidence="2" type="ORF">EVAR_50201_1</name>
</gene>
<dbReference type="AlphaFoldDB" id="A0A4C1X0F1"/>
<feature type="compositionally biased region" description="Basic residues" evidence="1">
    <location>
        <begin position="33"/>
        <end position="43"/>
    </location>
</feature>
<proteinExistence type="predicted"/>
<accession>A0A4C1X0F1</accession>
<comment type="caution">
    <text evidence="2">The sequence shown here is derived from an EMBL/GenBank/DDBJ whole genome shotgun (WGS) entry which is preliminary data.</text>
</comment>
<feature type="region of interest" description="Disordered" evidence="1">
    <location>
        <begin position="31"/>
        <end position="87"/>
    </location>
</feature>
<evidence type="ECO:0000313" key="3">
    <source>
        <dbReference type="Proteomes" id="UP000299102"/>
    </source>
</evidence>
<dbReference type="Proteomes" id="UP000299102">
    <property type="component" value="Unassembled WGS sequence"/>
</dbReference>